<gene>
    <name evidence="2" type="ORF">K460DRAFT_390968</name>
</gene>
<keyword evidence="3" id="KW-1185">Reference proteome</keyword>
<reference evidence="2" key="1">
    <citation type="submission" date="2020-01" db="EMBL/GenBank/DDBJ databases">
        <authorList>
            <consortium name="DOE Joint Genome Institute"/>
            <person name="Haridas S."/>
            <person name="Albert R."/>
            <person name="Binder M."/>
            <person name="Bloem J."/>
            <person name="Labutti K."/>
            <person name="Salamov A."/>
            <person name="Andreopoulos B."/>
            <person name="Baker S.E."/>
            <person name="Barry K."/>
            <person name="Bills G."/>
            <person name="Bluhm B.H."/>
            <person name="Cannon C."/>
            <person name="Castanera R."/>
            <person name="Culley D.E."/>
            <person name="Daum C."/>
            <person name="Ezra D."/>
            <person name="Gonzalez J.B."/>
            <person name="Henrissat B."/>
            <person name="Kuo A."/>
            <person name="Liang C."/>
            <person name="Lipzen A."/>
            <person name="Lutzoni F."/>
            <person name="Magnuson J."/>
            <person name="Mondo S."/>
            <person name="Nolan M."/>
            <person name="Ohm R."/>
            <person name="Pangilinan J."/>
            <person name="Park H.-J."/>
            <person name="Ramirez L."/>
            <person name="Alfaro M."/>
            <person name="Sun H."/>
            <person name="Tritt A."/>
            <person name="Yoshinaga Y."/>
            <person name="Zwiers L.-H."/>
            <person name="Turgeon B.G."/>
            <person name="Goodwin S.B."/>
            <person name="Spatafora J.W."/>
            <person name="Crous P.W."/>
            <person name="Grigoriev I.V."/>
        </authorList>
    </citation>
    <scope>NUCLEOTIDE SEQUENCE</scope>
    <source>
        <strain evidence="2">CBS 394.84</strain>
    </source>
</reference>
<proteinExistence type="predicted"/>
<protein>
    <submittedName>
        <fullName evidence="2">Uncharacterized protein</fullName>
    </submittedName>
</protein>
<name>A0A9P4GSX2_9PLEO</name>
<evidence type="ECO:0000313" key="3">
    <source>
        <dbReference type="Proteomes" id="UP000800039"/>
    </source>
</evidence>
<dbReference type="RefSeq" id="XP_040793029.1">
    <property type="nucleotide sequence ID" value="XM_040935808.1"/>
</dbReference>
<evidence type="ECO:0000313" key="2">
    <source>
        <dbReference type="EMBL" id="KAF1850466.1"/>
    </source>
</evidence>
<accession>A0A9P4GSX2</accession>
<evidence type="ECO:0000256" key="1">
    <source>
        <dbReference type="SAM" id="MobiDB-lite"/>
    </source>
</evidence>
<dbReference type="EMBL" id="ML976614">
    <property type="protein sequence ID" value="KAF1850466.1"/>
    <property type="molecule type" value="Genomic_DNA"/>
</dbReference>
<feature type="compositionally biased region" description="Basic and acidic residues" evidence="1">
    <location>
        <begin position="52"/>
        <end position="65"/>
    </location>
</feature>
<comment type="caution">
    <text evidence="2">The sequence shown here is derived from an EMBL/GenBank/DDBJ whole genome shotgun (WGS) entry which is preliminary data.</text>
</comment>
<feature type="region of interest" description="Disordered" evidence="1">
    <location>
        <begin position="33"/>
        <end position="90"/>
    </location>
</feature>
<dbReference type="AlphaFoldDB" id="A0A9P4GSX2"/>
<dbReference type="GeneID" id="63853059"/>
<feature type="compositionally biased region" description="Basic and acidic residues" evidence="1">
    <location>
        <begin position="80"/>
        <end position="90"/>
    </location>
</feature>
<organism evidence="2 3">
    <name type="scientific">Cucurbitaria berberidis CBS 394.84</name>
    <dbReference type="NCBI Taxonomy" id="1168544"/>
    <lineage>
        <taxon>Eukaryota</taxon>
        <taxon>Fungi</taxon>
        <taxon>Dikarya</taxon>
        <taxon>Ascomycota</taxon>
        <taxon>Pezizomycotina</taxon>
        <taxon>Dothideomycetes</taxon>
        <taxon>Pleosporomycetidae</taxon>
        <taxon>Pleosporales</taxon>
        <taxon>Pleosporineae</taxon>
        <taxon>Cucurbitariaceae</taxon>
        <taxon>Cucurbitaria</taxon>
    </lineage>
</organism>
<sequence>MTDKKQTTVVIVAEVDPEAEEIEIHVQPCEGGYHAPKVHDFGSSSGRTVKKSAWDKSDNSHEGIRRPGARLKKGLPPGPSKRDILNAKDSELQQEKLDRRKILEKTMAKADVEIQLKTEFEERERQLECEWDDLLGF</sequence>
<dbReference type="Proteomes" id="UP000800039">
    <property type="component" value="Unassembled WGS sequence"/>
</dbReference>